<evidence type="ECO:0000313" key="1">
    <source>
        <dbReference type="EMBL" id="CDH53607.1"/>
    </source>
</evidence>
<evidence type="ECO:0000313" key="2">
    <source>
        <dbReference type="Proteomes" id="UP000027586"/>
    </source>
</evidence>
<dbReference type="EMBL" id="CBTN010000018">
    <property type="protein sequence ID" value="CDH53607.1"/>
    <property type="molecule type" value="Genomic_DNA"/>
</dbReference>
<dbReference type="AlphaFoldDB" id="A0A068RVH5"/>
<proteinExistence type="predicted"/>
<comment type="caution">
    <text evidence="1">The sequence shown here is derived from an EMBL/GenBank/DDBJ whole genome shotgun (WGS) entry which is preliminary data.</text>
</comment>
<sequence length="249" mass="28028">MQTNVIIVSATSYTLLVGSYHGRYHNALILPSSTVGNSISFDGSSSVLDVPHIQYYAIAATKNASISLLDKNNQDHLSFWNKLRFSIHTSPFFISPLLIATCCCGPLAIHTRSHPTVSFGRHALLQYLIQGWNKDNDQQANGISGKSHPIAIILKVVNRINHDIKKSITLLAPLRTIHFLLQLQGQRMLQSSKDGSNDAIATHVFCHVSLRQHHQLYEHQTHQCHQILPLSYIRHPVHQPSVTPYEHWM</sequence>
<reference evidence="1" key="1">
    <citation type="submission" date="2013-08" db="EMBL/GenBank/DDBJ databases">
        <title>Gene expansion shapes genome architecture in the human pathogen Lichtheimia corymbifera: an evolutionary genomics analysis in the ancient terrestrial Mucorales (Mucoromycotina).</title>
        <authorList>
            <person name="Schwartze V.U."/>
            <person name="Winter S."/>
            <person name="Shelest E."/>
            <person name="Marcet-Houben M."/>
            <person name="Horn F."/>
            <person name="Wehner S."/>
            <person name="Hoffmann K."/>
            <person name="Riege K."/>
            <person name="Sammeth M."/>
            <person name="Nowrousian M."/>
            <person name="Valiante V."/>
            <person name="Linde J."/>
            <person name="Jacobsen I.D."/>
            <person name="Marz M."/>
            <person name="Brakhage A.A."/>
            <person name="Gabaldon T."/>
            <person name="Bocker S."/>
            <person name="Voigt K."/>
        </authorList>
    </citation>
    <scope>NUCLEOTIDE SEQUENCE [LARGE SCALE GENOMIC DNA]</scope>
    <source>
        <strain evidence="1">FSU 9682</strain>
    </source>
</reference>
<dbReference type="Proteomes" id="UP000027586">
    <property type="component" value="Unassembled WGS sequence"/>
</dbReference>
<protein>
    <submittedName>
        <fullName evidence="1">Uncharacterized protein</fullName>
    </submittedName>
</protein>
<organism evidence="1 2">
    <name type="scientific">Lichtheimia corymbifera JMRC:FSU:9682</name>
    <dbReference type="NCBI Taxonomy" id="1263082"/>
    <lineage>
        <taxon>Eukaryota</taxon>
        <taxon>Fungi</taxon>
        <taxon>Fungi incertae sedis</taxon>
        <taxon>Mucoromycota</taxon>
        <taxon>Mucoromycotina</taxon>
        <taxon>Mucoromycetes</taxon>
        <taxon>Mucorales</taxon>
        <taxon>Lichtheimiaceae</taxon>
        <taxon>Lichtheimia</taxon>
    </lineage>
</organism>
<accession>A0A068RVH5</accession>
<dbReference type="VEuPathDB" id="FungiDB:LCOR_04945.1"/>
<keyword evidence="2" id="KW-1185">Reference proteome</keyword>
<gene>
    <name evidence="1" type="ORF">LCOR_04945.1</name>
</gene>
<name>A0A068RVH5_9FUNG</name>